<keyword evidence="4" id="KW-1185">Reference proteome</keyword>
<dbReference type="SUPFAM" id="SSF48452">
    <property type="entry name" value="TPR-like"/>
    <property type="match status" value="1"/>
</dbReference>
<organism evidence="3 4">
    <name type="scientific">Penstemon smallii</name>
    <dbReference type="NCBI Taxonomy" id="265156"/>
    <lineage>
        <taxon>Eukaryota</taxon>
        <taxon>Viridiplantae</taxon>
        <taxon>Streptophyta</taxon>
        <taxon>Embryophyta</taxon>
        <taxon>Tracheophyta</taxon>
        <taxon>Spermatophyta</taxon>
        <taxon>Magnoliopsida</taxon>
        <taxon>eudicotyledons</taxon>
        <taxon>Gunneridae</taxon>
        <taxon>Pentapetalae</taxon>
        <taxon>asterids</taxon>
        <taxon>lamiids</taxon>
        <taxon>Lamiales</taxon>
        <taxon>Plantaginaceae</taxon>
        <taxon>Cheloneae</taxon>
        <taxon>Penstemon</taxon>
    </lineage>
</organism>
<dbReference type="InterPro" id="IPR046960">
    <property type="entry name" value="PPR_At4g14850-like_plant"/>
</dbReference>
<name>A0ABD3TKU8_9LAMI</name>
<gene>
    <name evidence="3" type="ORF">ACJIZ3_022265</name>
</gene>
<evidence type="ECO:0008006" key="5">
    <source>
        <dbReference type="Google" id="ProtNLM"/>
    </source>
</evidence>
<feature type="repeat" description="PPR" evidence="2">
    <location>
        <begin position="239"/>
        <end position="273"/>
    </location>
</feature>
<dbReference type="Gene3D" id="1.25.40.10">
    <property type="entry name" value="Tetratricopeptide repeat domain"/>
    <property type="match status" value="2"/>
</dbReference>
<comment type="caution">
    <text evidence="3">The sequence shown here is derived from an EMBL/GenBank/DDBJ whole genome shotgun (WGS) entry which is preliminary data.</text>
</comment>
<evidence type="ECO:0000313" key="4">
    <source>
        <dbReference type="Proteomes" id="UP001634393"/>
    </source>
</evidence>
<dbReference type="Pfam" id="PF01535">
    <property type="entry name" value="PPR"/>
    <property type="match status" value="3"/>
</dbReference>
<proteinExistence type="predicted"/>
<dbReference type="PANTHER" id="PTHR47926:SF540">
    <property type="entry name" value="PENTATRICOPEPTIDE REPEAT-CONTAINING PROTEIN"/>
    <property type="match status" value="1"/>
</dbReference>
<accession>A0ABD3TKU8</accession>
<protein>
    <recommendedName>
        <fullName evidence="5">Pentatricopeptide repeat-containing protein</fullName>
    </recommendedName>
</protein>
<dbReference type="PROSITE" id="PS51375">
    <property type="entry name" value="PPR"/>
    <property type="match status" value="1"/>
</dbReference>
<reference evidence="3 4" key="1">
    <citation type="submission" date="2024-12" db="EMBL/GenBank/DDBJ databases">
        <title>The unique morphological basis and parallel evolutionary history of personate flowers in Penstemon.</title>
        <authorList>
            <person name="Depatie T.H."/>
            <person name="Wessinger C.A."/>
        </authorList>
    </citation>
    <scope>NUCLEOTIDE SEQUENCE [LARGE SCALE GENOMIC DNA]</scope>
    <source>
        <strain evidence="3">WTNN_2</strain>
        <tissue evidence="3">Leaf</tissue>
    </source>
</reference>
<dbReference type="PANTHER" id="PTHR47926">
    <property type="entry name" value="PENTATRICOPEPTIDE REPEAT-CONTAINING PROTEIN"/>
    <property type="match status" value="1"/>
</dbReference>
<dbReference type="Proteomes" id="UP001634393">
    <property type="component" value="Unassembled WGS sequence"/>
</dbReference>
<evidence type="ECO:0000256" key="1">
    <source>
        <dbReference type="ARBA" id="ARBA00022737"/>
    </source>
</evidence>
<dbReference type="EMBL" id="JBJXBP010000003">
    <property type="protein sequence ID" value="KAL3837674.1"/>
    <property type="molecule type" value="Genomic_DNA"/>
</dbReference>
<dbReference type="InterPro" id="IPR002885">
    <property type="entry name" value="PPR_rpt"/>
</dbReference>
<dbReference type="NCBIfam" id="TIGR00756">
    <property type="entry name" value="PPR"/>
    <property type="match status" value="1"/>
</dbReference>
<keyword evidence="1" id="KW-0677">Repeat</keyword>
<dbReference type="InterPro" id="IPR011990">
    <property type="entry name" value="TPR-like_helical_dom_sf"/>
</dbReference>
<sequence length="413" mass="46574">MNQLKKVHAHTLKSGGTDFTKYLNHQNTRNPKHYLRPPGLIQAYSSHGPHSQSLVLYSQMLHHCFSPNARSFTFLFAACVSLSSHPFYGQMIHAGLNHEAYALTALVDMKQFDEMGFRDVPTWNSLITFTGYAKKGDLKGALRLFLDMPMRNVITWTAVISGRPRGGRPNEVTIASVLPACANLCALEVGQRIEAYARANGYYKNVFVSIAVLELYARCGEIDKAMQLFDEFVGNGNKDLCSWNTVIMSLAFHGKCDEALELFNQMLKIGMSWVILACTHRGVVSKGRKLFNSMKQRFSKLHEAYDLIKAMPLKPDSVIWGTLLGACGFHGNVELVEIAAESLYKWDGVAKLRKLMKESNVTKASHLRSGEIFSVLDNVTDEMKLNRSMIDLHSIIEEKCSWKLFDIKKNRRK</sequence>
<evidence type="ECO:0000313" key="3">
    <source>
        <dbReference type="EMBL" id="KAL3837674.1"/>
    </source>
</evidence>
<dbReference type="AlphaFoldDB" id="A0ABD3TKU8"/>
<evidence type="ECO:0000256" key="2">
    <source>
        <dbReference type="PROSITE-ProRule" id="PRU00708"/>
    </source>
</evidence>